<organism evidence="2 3">
    <name type="scientific">Corynebacterium glutamicum (strain ATCC 13032 / DSM 20300 / JCM 1318 / BCRC 11384 / CCUG 27702 / LMG 3730 / NBRC 12168 / NCIMB 10025 / NRRL B-2784 / 534)</name>
    <dbReference type="NCBI Taxonomy" id="196627"/>
    <lineage>
        <taxon>Bacteria</taxon>
        <taxon>Bacillati</taxon>
        <taxon>Actinomycetota</taxon>
        <taxon>Actinomycetes</taxon>
        <taxon>Mycobacteriales</taxon>
        <taxon>Corynebacteriaceae</taxon>
        <taxon>Corynebacterium</taxon>
    </lineage>
</organism>
<dbReference type="Proteomes" id="UP000000582">
    <property type="component" value="Chromosome"/>
</dbReference>
<keyword evidence="1" id="KW-0812">Transmembrane</keyword>
<sequence length="340" mass="35340">MCGAGPFCPLCSLCAQLLSLLGVALGFGGVCLSVELGDLRGELVCACLCFWVGAAPLGFLSSGDALFQHGDLLFEFADNATWNEADFFPLFLQFAELAARSIEALLGVDLCVVFVDELLLCGCVGFEFLVAFLGYGVALIKEVVLGALECCPQLVVDFAWCAAGGFPFGHEIAECAGGVVPLSGFLESIGALNEFFLEFACRCAGAIQLCEVCAAATVEGVTRTGVAFPQFIIGLAVDAVDGLPLIQDGADAVASNLPVGGVFCQGFSLNSELFLASYCALTVFSLLFLGALVGFLGVVDDLGQASFNAIKVTDRSDGGQGCLEFFSLRADGGRIIRVGD</sequence>
<feature type="transmembrane region" description="Helical" evidence="1">
    <location>
        <begin position="273"/>
        <end position="299"/>
    </location>
</feature>
<evidence type="ECO:0000313" key="3">
    <source>
        <dbReference type="Proteomes" id="UP000000582"/>
    </source>
</evidence>
<dbReference type="HOGENOM" id="CLU_815626_0_0_11"/>
<reference evidence="3" key="1">
    <citation type="journal article" date="2003" name="Appl. Microbiol. Biotechnol.">
        <title>The Corynebacterium glutamicum genome: features and impacts on biotechnological processes.</title>
        <authorList>
            <person name="Ikeda M."/>
            <person name="Nakagawa S."/>
        </authorList>
    </citation>
    <scope>NUCLEOTIDE SEQUENCE [LARGE SCALE GENOMIC DNA]</scope>
    <source>
        <strain evidence="3">ATCC 13032 / DSM 20300 / BCRC 11384 / JCM 1318 / LMG 3730 / NCIMB 10025</strain>
    </source>
</reference>
<keyword evidence="1" id="KW-0472">Membrane</keyword>
<evidence type="ECO:0000313" key="2">
    <source>
        <dbReference type="EMBL" id="BAB99339.1"/>
    </source>
</evidence>
<gene>
    <name evidence="2" type="ordered locus">Cgl1946</name>
</gene>
<keyword evidence="1" id="KW-1133">Transmembrane helix</keyword>
<evidence type="ECO:0000256" key="1">
    <source>
        <dbReference type="SAM" id="Phobius"/>
    </source>
</evidence>
<dbReference type="EMBL" id="BA000036">
    <property type="protein sequence ID" value="BAB99339.1"/>
    <property type="molecule type" value="Genomic_DNA"/>
</dbReference>
<dbReference type="AlphaFoldDB" id="Q8NP70"/>
<name>Q8NP70_CORGL</name>
<dbReference type="BioCyc" id="CORYNE:G18NG-11538-MONOMER"/>
<keyword evidence="3" id="KW-1185">Reference proteome</keyword>
<accession>Q8NP70</accession>
<protein>
    <submittedName>
        <fullName evidence="2">Hypothetical membrane protein</fullName>
    </submittedName>
</protein>
<proteinExistence type="predicted"/>
<dbReference type="KEGG" id="cgl:Cgl1946"/>